<gene>
    <name evidence="8" type="primary">NuoE</name>
    <name evidence="8" type="ordered locus">PTH_1379</name>
</gene>
<dbReference type="GO" id="GO:0046872">
    <property type="term" value="F:metal ion binding"/>
    <property type="evidence" value="ECO:0007669"/>
    <property type="project" value="UniProtKB-KW"/>
</dbReference>
<evidence type="ECO:0000256" key="2">
    <source>
        <dbReference type="ARBA" id="ARBA00022714"/>
    </source>
</evidence>
<comment type="cofactor">
    <cofactor evidence="7">
        <name>[2Fe-2S] cluster</name>
        <dbReference type="ChEBI" id="CHEBI:190135"/>
    </cofactor>
    <text evidence="7">Binds 1 [2Fe-2S] cluster.</text>
</comment>
<evidence type="ECO:0000313" key="9">
    <source>
        <dbReference type="Proteomes" id="UP000006556"/>
    </source>
</evidence>
<dbReference type="InterPro" id="IPR002023">
    <property type="entry name" value="NuoE-like"/>
</dbReference>
<keyword evidence="2 7" id="KW-0001">2Fe-2S</keyword>
<comment type="similarity">
    <text evidence="1">Belongs to the complex I 24 kDa subunit family.</text>
</comment>
<dbReference type="InterPro" id="IPR028431">
    <property type="entry name" value="NADP_DH_HndA-like"/>
</dbReference>
<dbReference type="AlphaFoldDB" id="A5D2H5"/>
<evidence type="ECO:0000256" key="4">
    <source>
        <dbReference type="ARBA" id="ARBA00023004"/>
    </source>
</evidence>
<evidence type="ECO:0000256" key="7">
    <source>
        <dbReference type="PIRSR" id="PIRSR000216-1"/>
    </source>
</evidence>
<feature type="binding site" evidence="7">
    <location>
        <position position="149"/>
    </location>
    <ligand>
        <name>[2Fe-2S] cluster</name>
        <dbReference type="ChEBI" id="CHEBI:190135"/>
    </ligand>
</feature>
<keyword evidence="9" id="KW-1185">Reference proteome</keyword>
<dbReference type="eggNOG" id="COG1905">
    <property type="taxonomic scope" value="Bacteria"/>
</dbReference>
<dbReference type="STRING" id="370438.PTH_1379"/>
<feature type="binding site" evidence="7">
    <location>
        <position position="113"/>
    </location>
    <ligand>
        <name>[2Fe-2S] cluster</name>
        <dbReference type="ChEBI" id="CHEBI:190135"/>
    </ligand>
</feature>
<dbReference type="GO" id="GO:0051537">
    <property type="term" value="F:2 iron, 2 sulfur cluster binding"/>
    <property type="evidence" value="ECO:0007669"/>
    <property type="project" value="UniProtKB-KW"/>
</dbReference>
<keyword evidence="4 7" id="KW-0408">Iron</keyword>
<dbReference type="KEGG" id="pth:PTH_1379"/>
<evidence type="ECO:0000256" key="5">
    <source>
        <dbReference type="ARBA" id="ARBA00023014"/>
    </source>
</evidence>
<dbReference type="PANTHER" id="PTHR43342:SF2">
    <property type="entry name" value="POTENTIAL NAD-REDUCING HYDROGENASE SUBUNIT"/>
    <property type="match status" value="1"/>
</dbReference>
<dbReference type="PANTHER" id="PTHR43342">
    <property type="entry name" value="NADH-QUINONE OXIDOREDUCTASE, E SUBUNIT"/>
    <property type="match status" value="1"/>
</dbReference>
<evidence type="ECO:0000256" key="6">
    <source>
        <dbReference type="ARBA" id="ARBA00034078"/>
    </source>
</evidence>
<keyword evidence="8" id="KW-0830">Ubiquinone</keyword>
<feature type="binding site" evidence="7">
    <location>
        <position position="153"/>
    </location>
    <ligand>
        <name>[2Fe-2S] cluster</name>
        <dbReference type="ChEBI" id="CHEBI:190135"/>
    </ligand>
</feature>
<dbReference type="Gene3D" id="1.10.10.1590">
    <property type="entry name" value="NADH-quinone oxidoreductase subunit E"/>
    <property type="match status" value="1"/>
</dbReference>
<evidence type="ECO:0000313" key="8">
    <source>
        <dbReference type="EMBL" id="BAF59560.1"/>
    </source>
</evidence>
<dbReference type="HOGENOM" id="CLU_054362_2_1_9"/>
<sequence>MEQNEKTVKTESIKPIPAVERIGRELQDDERDKNFNELNLIIESLAGDKGQLIRILQKAQDIFGYLPDDVQAFIAERLRVPVAEVNGVVTFYSLFSTRPKGKYIINVCMGTACYVKGAQQVMDALKKRLKIDEGETTPDGLFTLKSTRCVGACGLAPILAVNGKVQGMVDPGKIQELIKNCRKGEKNENQKH</sequence>
<proteinExistence type="inferred from homology"/>
<dbReference type="PIRSF" id="PIRSF000216">
    <property type="entry name" value="NADH_DH_24kDa"/>
    <property type="match status" value="1"/>
</dbReference>
<organism evidence="8 9">
    <name type="scientific">Pelotomaculum thermopropionicum (strain DSM 13744 / JCM 10971 / SI)</name>
    <dbReference type="NCBI Taxonomy" id="370438"/>
    <lineage>
        <taxon>Bacteria</taxon>
        <taxon>Bacillati</taxon>
        <taxon>Bacillota</taxon>
        <taxon>Clostridia</taxon>
        <taxon>Eubacteriales</taxon>
        <taxon>Desulfotomaculaceae</taxon>
        <taxon>Pelotomaculum</taxon>
    </lineage>
</organism>
<protein>
    <submittedName>
        <fullName evidence="8">NADH:ubiquinone oxidoreductase 24 kD subunit</fullName>
    </submittedName>
</protein>
<evidence type="ECO:0000256" key="3">
    <source>
        <dbReference type="ARBA" id="ARBA00022723"/>
    </source>
</evidence>
<keyword evidence="5 7" id="KW-0411">Iron-sulfur</keyword>
<feature type="binding site" evidence="7">
    <location>
        <position position="108"/>
    </location>
    <ligand>
        <name>[2Fe-2S] cluster</name>
        <dbReference type="ChEBI" id="CHEBI:190135"/>
    </ligand>
</feature>
<reference evidence="9" key="1">
    <citation type="journal article" date="2008" name="Genome Res.">
        <title>The genome of Pelotomaculum thermopropionicum reveals niche-associated evolution in anaerobic microbiota.</title>
        <authorList>
            <person name="Kosaka T."/>
            <person name="Kato S."/>
            <person name="Shimoyama T."/>
            <person name="Ishii S."/>
            <person name="Abe T."/>
            <person name="Watanabe K."/>
        </authorList>
    </citation>
    <scope>NUCLEOTIDE SEQUENCE [LARGE SCALE GENOMIC DNA]</scope>
    <source>
        <strain evidence="9">DSM 13744 / JCM 10971 / SI</strain>
    </source>
</reference>
<dbReference type="CDD" id="cd03064">
    <property type="entry name" value="TRX_Fd_NuoE"/>
    <property type="match status" value="1"/>
</dbReference>
<dbReference type="Proteomes" id="UP000006556">
    <property type="component" value="Chromosome"/>
</dbReference>
<dbReference type="EMBL" id="AP009389">
    <property type="protein sequence ID" value="BAF59560.1"/>
    <property type="molecule type" value="Genomic_DNA"/>
</dbReference>
<dbReference type="Pfam" id="PF01257">
    <property type="entry name" value="2Fe-2S_thioredx"/>
    <property type="match status" value="1"/>
</dbReference>
<name>A5D2H5_PELTS</name>
<dbReference type="InterPro" id="IPR042128">
    <property type="entry name" value="NuoE_dom"/>
</dbReference>
<evidence type="ECO:0000256" key="1">
    <source>
        <dbReference type="ARBA" id="ARBA00010643"/>
    </source>
</evidence>
<dbReference type="SUPFAM" id="SSF52833">
    <property type="entry name" value="Thioredoxin-like"/>
    <property type="match status" value="1"/>
</dbReference>
<dbReference type="GO" id="GO:0016491">
    <property type="term" value="F:oxidoreductase activity"/>
    <property type="evidence" value="ECO:0007669"/>
    <property type="project" value="InterPro"/>
</dbReference>
<dbReference type="Gene3D" id="3.40.30.10">
    <property type="entry name" value="Glutaredoxin"/>
    <property type="match status" value="1"/>
</dbReference>
<accession>A5D2H5</accession>
<dbReference type="InterPro" id="IPR041921">
    <property type="entry name" value="NuoE_N"/>
</dbReference>
<dbReference type="InterPro" id="IPR036249">
    <property type="entry name" value="Thioredoxin-like_sf"/>
</dbReference>
<keyword evidence="3 7" id="KW-0479">Metal-binding</keyword>
<comment type="cofactor">
    <cofactor evidence="6">
        <name>[2Fe-2S] cluster</name>
        <dbReference type="ChEBI" id="CHEBI:190135"/>
    </cofactor>
</comment>
<dbReference type="FunFam" id="3.40.30.10:FF:000015">
    <property type="entry name" value="NADH-quinone oxidoreductase subunit E"/>
    <property type="match status" value="1"/>
</dbReference>